<keyword evidence="2" id="KW-1185">Reference proteome</keyword>
<dbReference type="Proteomes" id="UP001064297">
    <property type="component" value="Segment"/>
</dbReference>
<reference evidence="1" key="1">
    <citation type="submission" date="2022-08" db="EMBL/GenBank/DDBJ databases">
        <authorList>
            <person name="Abuwarda M.A."/>
            <person name="Alvarez A."/>
            <person name="Batteikh M."/>
            <person name="Baughman A.P."/>
            <person name="Chavez V."/>
            <person name="Cheng C."/>
            <person name="Cosentino E.J."/>
            <person name="Di Blasi D.L."/>
            <person name="Dooley N.L."/>
            <person name="Empson B.M."/>
            <person name="Erfanian K."/>
            <person name="Esparza P.D."/>
            <person name="Fleming H.S."/>
            <person name="Ghannam M.S."/>
            <person name="Gibbons A.C."/>
            <person name="Gonzalez C."/>
            <person name="Huq N.E."/>
            <person name="Jin K."/>
            <person name="Kamarzar M."/>
            <person name="Khaine A."/>
            <person name="Krug K.R."/>
            <person name="Lee A."/>
            <person name="Liao S."/>
            <person name="Light I."/>
            <person name="Ma Y."/>
            <person name="Magaling J.M."/>
            <person name="McLinden K.C."/>
            <person name="Melkote A."/>
            <person name="Montoya Serpas C.A."/>
            <person name="Niazmandi K."/>
            <person name="Ostroske E.C."/>
            <person name="Paek B.H."/>
            <person name="Rajiv S."/>
            <person name="Santos C.E."/>
            <person name="Semaan S.A."/>
            <person name="Senthilvelan J."/>
            <person name="Sheppy T.E."/>
            <person name="Stephenson J.C."/>
            <person name="Tenney M.E."/>
            <person name="Teoh N."/>
            <person name="Thorp J.P."/>
            <person name="Turon Font G."/>
            <person name="Uvarov E.V."/>
            <person name="Verpukhovskiy P."/>
            <person name="Wang J."/>
            <person name="Whang A.Y."/>
            <person name="Wright N.E."/>
            <person name="Wu M."/>
            <person name="Zhuang C."/>
            <person name="Bruns J.A."/>
            <person name="Chai A.E."/>
            <person name="Parikh H."/>
            <person name="Zorawik M."/>
            <person name="Garza D.R."/>
            <person name="Ngo R.T."/>
            <person name="Reddi K."/>
            <person name="Garcia-Vedrenne A.E."/>
            <person name="Freise A.C."/>
            <person name="Balish M.F."/>
            <person name="Garlena R.A."/>
            <person name="Russell D.A."/>
            <person name="Jacobs-Sera D."/>
            <person name="Hatfull G.F."/>
        </authorList>
    </citation>
    <scope>NUCLEOTIDE SEQUENCE</scope>
</reference>
<evidence type="ECO:0000313" key="1">
    <source>
        <dbReference type="EMBL" id="UXE03879.1"/>
    </source>
</evidence>
<gene>
    <name evidence="1" type="primary">156</name>
    <name evidence="1" type="ORF">SEA_OBLADI_156</name>
</gene>
<dbReference type="EMBL" id="OP297535">
    <property type="protein sequence ID" value="UXE03879.1"/>
    <property type="molecule type" value="Genomic_DNA"/>
</dbReference>
<sequence length="77" mass="8139">MTDTITYLACGTCAVAIENGDDTGIAEADIAVVEASIEAAGNVTYQGNRGAIGYFDCWFCEETCMDDPAIFEGEDRG</sequence>
<evidence type="ECO:0000313" key="2">
    <source>
        <dbReference type="Proteomes" id="UP001064297"/>
    </source>
</evidence>
<organism evidence="1 2">
    <name type="scientific">Gordonia phage ObLaDi</name>
    <dbReference type="NCBI Taxonomy" id="2978487"/>
    <lineage>
        <taxon>Viruses</taxon>
        <taxon>Duplodnaviria</taxon>
        <taxon>Heunggongvirae</taxon>
        <taxon>Uroviricota</taxon>
        <taxon>Caudoviricetes</taxon>
        <taxon>Kruegerviridae</taxon>
        <taxon>Cafassovirus</taxon>
        <taxon>Cafassovirus obladi</taxon>
    </lineage>
</organism>
<proteinExistence type="predicted"/>
<name>A0A977KLX1_9CAUD</name>
<protein>
    <submittedName>
        <fullName evidence="1">Uncharacterized protein</fullName>
    </submittedName>
</protein>
<accession>A0A977KLX1</accession>